<dbReference type="Gene3D" id="3.30.2090.10">
    <property type="entry name" value="Multidrug efflux transporter AcrB TolC docking domain, DN and DC subdomains"/>
    <property type="match status" value="2"/>
</dbReference>
<organism evidence="3 4">
    <name type="scientific">Flagellimonas okinawensis</name>
    <dbReference type="NCBI Taxonomy" id="3031324"/>
    <lineage>
        <taxon>Bacteria</taxon>
        <taxon>Pseudomonadati</taxon>
        <taxon>Bacteroidota</taxon>
        <taxon>Flavobacteriia</taxon>
        <taxon>Flavobacteriales</taxon>
        <taxon>Flavobacteriaceae</taxon>
        <taxon>Flagellimonas</taxon>
    </lineage>
</organism>
<proteinExistence type="predicted"/>
<evidence type="ECO:0000313" key="3">
    <source>
        <dbReference type="EMBL" id="MDF0707445.1"/>
    </source>
</evidence>
<dbReference type="SUPFAM" id="SSF82714">
    <property type="entry name" value="Multidrug efflux transporter AcrB TolC docking domain, DN and DC subdomains"/>
    <property type="match status" value="1"/>
</dbReference>
<dbReference type="PRINTS" id="PR00702">
    <property type="entry name" value="ACRIFLAVINRP"/>
</dbReference>
<feature type="transmembrane region" description="Helical" evidence="2">
    <location>
        <begin position="392"/>
        <end position="415"/>
    </location>
</feature>
<feature type="coiled-coil region" evidence="1">
    <location>
        <begin position="149"/>
        <end position="176"/>
    </location>
</feature>
<feature type="transmembrane region" description="Helical" evidence="2">
    <location>
        <begin position="467"/>
        <end position="490"/>
    </location>
</feature>
<evidence type="ECO:0000256" key="1">
    <source>
        <dbReference type="SAM" id="Coils"/>
    </source>
</evidence>
<name>A0ABT5XNI1_9FLAO</name>
<sequence length="1036" mass="115203">MKEHKGPIALAMKYNKIVLLLTGILVICGVFALYKMPKQEFPVFTIRQGVVVAVYPGATSGEVEEQVAKPLERFLFTYKEVKKSKTYSKSRDGVVYVFVELNDEVNNKDEVWSKIKHGLSSFKAQLPSGVLALIANDDFGDTSALLIALESNTKTYRQLQDYLENLEDRLRRVESVSNLRRYGLQNEQLSIYVDKEKIASYGINIYSLYQTLLSKGMIGPSGTIDNDEMVVPIHITRPFNSERDMEEQIVYSDPQGNNIRLKDVAQLVREYPKATSYTINNGNKSLILSSEMREGYNIVEYGKDVNEVLEEFERTLPDDVKIFRIADQPKVVEASINTFLEELGIAILAVILVTMVLLPIRVAGVAASTIPITIFISLALMFAFGIELNTVTLAALVVVLGMIVDNSIVIVDSYLEKIDEGIPRHDAAIESAQEYFKAIFSATLAIGITFFPFLVTFTGQLFDFVKAFPWTILITLGISLIVAVFLVPYLQYVFVTKGLHKTTDGDKQKKSILDHVQSSYDKTLRTVFSYPLVSMGLGVLFIVLGVFMFAKLPLKLMPIAERNQFAVEIYLPQGNSLQQTEEVAHAMGQLLQQDGRVTSLTTFMGTGSPRFHTTYAPKIGGPNFAQFIVNTESSEATVEMLDEYSEKYANYYPNAFVKFKQMDYQAGVDADVEVRLSGDNIGDLKAIADKIQAEANSWDEPIRVYTNYEEILPDITVALDPIESNRLGVSEGILGVGLASRFGGVPITTVWEGDYQLPVVLKSKWEGHKDPLAGDVENEYVSGLFSPAIPLRQIANVGTGWNEGQIVRRNGVRTLSVYIDLKRGFKIDPIQLRTEELMDGLQAEITDRNIAVAYGGTKEDTMETLPKIASGLLISVGIIFFILVFHFKKIKLASLVFASTSFSFIGAALGLMVMDMAFSVTSVLGLVSLIGIIVRNGIIMYDYVEELRAKGNLSVKEACLKAGERRMRPILLTSMAASMGVIPMIISQSPLWAPMGTVIFFGTLVSMLFILTMLPLIYWLAYRKEDKEHQGMAVAQ</sequence>
<accession>A0ABT5XNI1</accession>
<dbReference type="Gene3D" id="3.30.70.1440">
    <property type="entry name" value="Multidrug efflux transporter AcrB pore domain"/>
    <property type="match status" value="1"/>
</dbReference>
<comment type="caution">
    <text evidence="3">The sequence shown here is derived from an EMBL/GenBank/DDBJ whole genome shotgun (WGS) entry which is preliminary data.</text>
</comment>
<keyword evidence="4" id="KW-1185">Reference proteome</keyword>
<dbReference type="Gene3D" id="1.20.1640.10">
    <property type="entry name" value="Multidrug efflux transporter AcrB transmembrane domain"/>
    <property type="match status" value="2"/>
</dbReference>
<dbReference type="PANTHER" id="PTHR32063">
    <property type="match status" value="1"/>
</dbReference>
<feature type="transmembrane region" description="Helical" evidence="2">
    <location>
        <begin position="435"/>
        <end position="455"/>
    </location>
</feature>
<keyword evidence="2" id="KW-0812">Transmembrane</keyword>
<dbReference type="Gene3D" id="3.30.70.1320">
    <property type="entry name" value="Multidrug efflux transporter AcrB pore domain like"/>
    <property type="match status" value="1"/>
</dbReference>
<dbReference type="Proteomes" id="UP001217083">
    <property type="component" value="Unassembled WGS sequence"/>
</dbReference>
<dbReference type="InterPro" id="IPR001036">
    <property type="entry name" value="Acrflvin-R"/>
</dbReference>
<feature type="transmembrane region" description="Helical" evidence="2">
    <location>
        <begin position="892"/>
        <end position="911"/>
    </location>
</feature>
<keyword evidence="2" id="KW-1133">Transmembrane helix</keyword>
<feature type="transmembrane region" description="Helical" evidence="2">
    <location>
        <begin position="339"/>
        <end position="358"/>
    </location>
</feature>
<dbReference type="InterPro" id="IPR027463">
    <property type="entry name" value="AcrB_DN_DC_subdom"/>
</dbReference>
<feature type="transmembrane region" description="Helical" evidence="2">
    <location>
        <begin position="365"/>
        <end position="386"/>
    </location>
</feature>
<dbReference type="Gene3D" id="3.30.70.1430">
    <property type="entry name" value="Multidrug efflux transporter AcrB pore domain"/>
    <property type="match status" value="2"/>
</dbReference>
<evidence type="ECO:0000313" key="4">
    <source>
        <dbReference type="Proteomes" id="UP001217083"/>
    </source>
</evidence>
<feature type="transmembrane region" description="Helical" evidence="2">
    <location>
        <begin position="868"/>
        <end position="885"/>
    </location>
</feature>
<evidence type="ECO:0000256" key="2">
    <source>
        <dbReference type="SAM" id="Phobius"/>
    </source>
</evidence>
<feature type="transmembrane region" description="Helical" evidence="2">
    <location>
        <begin position="998"/>
        <end position="1022"/>
    </location>
</feature>
<dbReference type="RefSeq" id="WP_275614601.1">
    <property type="nucleotide sequence ID" value="NZ_JARFVA010000002.1"/>
</dbReference>
<keyword evidence="1" id="KW-0175">Coiled coil</keyword>
<keyword evidence="2" id="KW-0472">Membrane</keyword>
<dbReference type="SUPFAM" id="SSF82693">
    <property type="entry name" value="Multidrug efflux transporter AcrB pore domain, PN1, PN2, PC1 and PC2 subdomains"/>
    <property type="match status" value="3"/>
</dbReference>
<feature type="transmembrane region" description="Helical" evidence="2">
    <location>
        <begin position="917"/>
        <end position="938"/>
    </location>
</feature>
<feature type="transmembrane region" description="Helical" evidence="2">
    <location>
        <begin position="527"/>
        <end position="550"/>
    </location>
</feature>
<gene>
    <name evidence="3" type="ORF">PY091_09470</name>
</gene>
<dbReference type="SUPFAM" id="SSF82866">
    <property type="entry name" value="Multidrug efflux transporter AcrB transmembrane domain"/>
    <property type="match status" value="2"/>
</dbReference>
<dbReference type="PANTHER" id="PTHR32063:SF18">
    <property type="entry name" value="CATION EFFLUX SYSTEM PROTEIN"/>
    <property type="match status" value="1"/>
</dbReference>
<dbReference type="EMBL" id="JARFVA010000002">
    <property type="protein sequence ID" value="MDF0707445.1"/>
    <property type="molecule type" value="Genomic_DNA"/>
</dbReference>
<protein>
    <submittedName>
        <fullName evidence="3">Efflux RND transporter permease subunit</fullName>
    </submittedName>
</protein>
<dbReference type="Pfam" id="PF00873">
    <property type="entry name" value="ACR_tran"/>
    <property type="match status" value="1"/>
</dbReference>
<feature type="transmembrane region" description="Helical" evidence="2">
    <location>
        <begin position="970"/>
        <end position="986"/>
    </location>
</feature>
<reference evidence="3 4" key="1">
    <citation type="submission" date="2023-03" db="EMBL/GenBank/DDBJ databases">
        <title>Muricauda XX sp. nov. and Muricauda XXX sp. nov., two novel species isolated from Okinawa Trough.</title>
        <authorList>
            <person name="Cao W."/>
            <person name="Deng X."/>
        </authorList>
    </citation>
    <scope>NUCLEOTIDE SEQUENCE [LARGE SCALE GENOMIC DNA]</scope>
    <source>
        <strain evidence="3 4">81s02</strain>
    </source>
</reference>